<dbReference type="PROSITE" id="PS51257">
    <property type="entry name" value="PROKAR_LIPOPROTEIN"/>
    <property type="match status" value="1"/>
</dbReference>
<dbReference type="AlphaFoldDB" id="A0A3P6SAV4"/>
<dbReference type="GO" id="GO:0015031">
    <property type="term" value="P:protein transport"/>
    <property type="evidence" value="ECO:0007669"/>
    <property type="project" value="UniProtKB-KW"/>
</dbReference>
<dbReference type="GO" id="GO:0006893">
    <property type="term" value="P:Golgi to plasma membrane transport"/>
    <property type="evidence" value="ECO:0007669"/>
    <property type="project" value="TreeGrafter"/>
</dbReference>
<dbReference type="OMA" id="GHINMES"/>
<evidence type="ECO:0000313" key="4">
    <source>
        <dbReference type="Proteomes" id="UP000277928"/>
    </source>
</evidence>
<keyword evidence="1" id="KW-0653">Protein transport</keyword>
<dbReference type="EMBL" id="UYRX01000082">
    <property type="protein sequence ID" value="VDK73032.1"/>
    <property type="molecule type" value="Genomic_DNA"/>
</dbReference>
<dbReference type="GO" id="GO:0007268">
    <property type="term" value="P:chemical synaptic transmission"/>
    <property type="evidence" value="ECO:0007669"/>
    <property type="project" value="TreeGrafter"/>
</dbReference>
<dbReference type="STRING" id="42156.A0A3P6SAV4"/>
<dbReference type="GO" id="GO:0090522">
    <property type="term" value="P:vesicle tethering involved in exocytosis"/>
    <property type="evidence" value="ECO:0007669"/>
    <property type="project" value="UniProtKB-UniRule"/>
</dbReference>
<dbReference type="PANTHER" id="PTHR14146:SF0">
    <property type="entry name" value="EXOCYST COMPLEX COMPONENT 4"/>
    <property type="match status" value="1"/>
</dbReference>
<accession>A0A3P6SAV4</accession>
<dbReference type="PANTHER" id="PTHR14146">
    <property type="entry name" value="EXOCYST COMPLEX COMPONENT 4"/>
    <property type="match status" value="1"/>
</dbReference>
<evidence type="ECO:0000256" key="1">
    <source>
        <dbReference type="RuleBase" id="RU367079"/>
    </source>
</evidence>
<feature type="region of interest" description="Disordered" evidence="2">
    <location>
        <begin position="372"/>
        <end position="392"/>
    </location>
</feature>
<keyword evidence="4" id="KW-1185">Reference proteome</keyword>
<gene>
    <name evidence="3" type="ORF">NLS_LOCUS1969</name>
</gene>
<keyword evidence="1" id="KW-0268">Exocytosis</keyword>
<feature type="compositionally biased region" description="Polar residues" evidence="2">
    <location>
        <begin position="372"/>
        <end position="389"/>
    </location>
</feature>
<name>A0A3P6SAV4_LITSI</name>
<proteinExistence type="inferred from homology"/>
<reference evidence="3 4" key="1">
    <citation type="submission" date="2018-08" db="EMBL/GenBank/DDBJ databases">
        <authorList>
            <person name="Laetsch R D."/>
            <person name="Stevens L."/>
            <person name="Kumar S."/>
            <person name="Blaxter L. M."/>
        </authorList>
    </citation>
    <scope>NUCLEOTIDE SEQUENCE [LARGE SCALE GENOMIC DNA]</scope>
</reference>
<dbReference type="GO" id="GO:0032584">
    <property type="term" value="C:growth cone membrane"/>
    <property type="evidence" value="ECO:0007669"/>
    <property type="project" value="TreeGrafter"/>
</dbReference>
<dbReference type="GO" id="GO:0000145">
    <property type="term" value="C:exocyst"/>
    <property type="evidence" value="ECO:0007669"/>
    <property type="project" value="UniProtKB-UniRule"/>
</dbReference>
<sequence>MSQFNIKENITTNGTYSVAACCAENIRALCVFGRLSTTLQRFLQGSPTVFNRLIQSSANVVCVAFDGNQKGDEQNLAQFMQLVLNQFRSSYEAHLVMDAELKKLREIDLGDDEKVMFLSENFWETAQALIEDLVNEYIAEDGSTSSLVMQKPNTSVIEKVTLFRFDASACALTTQSGQTIKQLQSLICPSSPWNITALYPQLERFCSEREAEGNVKPCRLRSYLHSFIVNVFIDQFKCKLEGLAEQALNEQDAWRVLMHYPNPKVLGSCWNVYSVCNQIGKLILAMDKYTERLSALWLLVIDEFSDSANNVYEKIVSFWSISEGKDSLVSSISHEDGHREKRKISVAWAVDEDISRLLKSLPNWFMVSNNEGTSTQSVNTPSAVSPTSESESDVCYRNERESEILIGNLGTAKQLVRDELITDIEVIRSLACIHESLKWFCSSMRSLIEKLPESSRDAMRKCIVQLQRTDENGTVHQSEEHISAALDSRLASLDAKADTCLLIIHLELRVHCFFHLLPLARVRPSLPHDELDNEVIDFGRDMAHFHQVLSTNLAPHKMKYLFDGLGHLSASIFIHSSQHMQKLNENGKKRVCRNIFAVQQRLSQLTGHRESELERARIFFELLNHDPDQLLALILERGAIFSHLEYTYLLALALRSHPVLSSQPGALEKRIAQLKAILAQLKK</sequence>
<dbReference type="Proteomes" id="UP000277928">
    <property type="component" value="Unassembled WGS sequence"/>
</dbReference>
<comment type="function">
    <text evidence="1">Component of the exocyst complex involved in the docking of exocytic vesicles with fusion sites on the plasma membrane.</text>
</comment>
<dbReference type="GO" id="GO:0006612">
    <property type="term" value="P:protein targeting to membrane"/>
    <property type="evidence" value="ECO:0007669"/>
    <property type="project" value="UniProtKB-UniRule"/>
</dbReference>
<organism evidence="3 4">
    <name type="scientific">Litomosoides sigmodontis</name>
    <name type="common">Filarial nematode worm</name>
    <dbReference type="NCBI Taxonomy" id="42156"/>
    <lineage>
        <taxon>Eukaryota</taxon>
        <taxon>Metazoa</taxon>
        <taxon>Ecdysozoa</taxon>
        <taxon>Nematoda</taxon>
        <taxon>Chromadorea</taxon>
        <taxon>Rhabditida</taxon>
        <taxon>Spirurina</taxon>
        <taxon>Spiruromorpha</taxon>
        <taxon>Filarioidea</taxon>
        <taxon>Onchocercidae</taxon>
        <taxon>Litomosoides</taxon>
    </lineage>
</organism>
<comment type="similarity">
    <text evidence="1">Belongs to the SEC8 family.</text>
</comment>
<dbReference type="GO" id="GO:0045202">
    <property type="term" value="C:synapse"/>
    <property type="evidence" value="ECO:0007669"/>
    <property type="project" value="TreeGrafter"/>
</dbReference>
<keyword evidence="1" id="KW-0813">Transport</keyword>
<evidence type="ECO:0000256" key="2">
    <source>
        <dbReference type="SAM" id="MobiDB-lite"/>
    </source>
</evidence>
<dbReference type="OrthoDB" id="272977at2759"/>
<evidence type="ECO:0000313" key="3">
    <source>
        <dbReference type="EMBL" id="VDK73032.1"/>
    </source>
</evidence>
<protein>
    <recommendedName>
        <fullName evidence="1">Exocyst complex component Sec8</fullName>
    </recommendedName>
</protein>
<dbReference type="InterPro" id="IPR039682">
    <property type="entry name" value="Sec8/EXOC4"/>
</dbReference>